<dbReference type="RefSeq" id="XP_040718690.1">
    <property type="nucleotide sequence ID" value="XM_040865194.1"/>
</dbReference>
<dbReference type="GO" id="GO:0016491">
    <property type="term" value="F:oxidoreductase activity"/>
    <property type="evidence" value="ECO:0007669"/>
    <property type="project" value="UniProtKB-KW"/>
</dbReference>
<dbReference type="EMBL" id="MCFJ01000003">
    <property type="protein sequence ID" value="ORY68403.1"/>
    <property type="molecule type" value="Genomic_DNA"/>
</dbReference>
<dbReference type="PANTHER" id="PTHR47706:SF9">
    <property type="entry name" value="NMRA-LIKE DOMAIN-CONTAINING PROTEIN-RELATED"/>
    <property type="match status" value="1"/>
</dbReference>
<dbReference type="SUPFAM" id="SSF51735">
    <property type="entry name" value="NAD(P)-binding Rossmann-fold domains"/>
    <property type="match status" value="1"/>
</dbReference>
<dbReference type="OrthoDB" id="419598at2759"/>
<dbReference type="InterPro" id="IPR008030">
    <property type="entry name" value="NmrA-like"/>
</dbReference>
<dbReference type="STRING" id="1141098.A0A1Y2E9Z9"/>
<dbReference type="InterPro" id="IPR036291">
    <property type="entry name" value="NAD(P)-bd_dom_sf"/>
</dbReference>
<gene>
    <name evidence="4" type="ORF">BCR38DRAFT_521474</name>
</gene>
<evidence type="ECO:0000259" key="3">
    <source>
        <dbReference type="Pfam" id="PF05368"/>
    </source>
</evidence>
<reference evidence="4 5" key="1">
    <citation type="submission" date="2016-07" db="EMBL/GenBank/DDBJ databases">
        <title>Pervasive Adenine N6-methylation of Active Genes in Fungi.</title>
        <authorList>
            <consortium name="DOE Joint Genome Institute"/>
            <person name="Mondo S.J."/>
            <person name="Dannebaum R.O."/>
            <person name="Kuo R.C."/>
            <person name="Labutti K."/>
            <person name="Haridas S."/>
            <person name="Kuo A."/>
            <person name="Salamov A."/>
            <person name="Ahrendt S.R."/>
            <person name="Lipzen A."/>
            <person name="Sullivan W."/>
            <person name="Andreopoulos W.B."/>
            <person name="Clum A."/>
            <person name="Lindquist E."/>
            <person name="Daum C."/>
            <person name="Ramamoorthy G.K."/>
            <person name="Gryganskyi A."/>
            <person name="Culley D."/>
            <person name="Magnuson J.K."/>
            <person name="James T.Y."/>
            <person name="O'Malley M.A."/>
            <person name="Stajich J.E."/>
            <person name="Spatafora J.W."/>
            <person name="Visel A."/>
            <person name="Grigoriev I.V."/>
        </authorList>
    </citation>
    <scope>NUCLEOTIDE SEQUENCE [LARGE SCALE GENOMIC DNA]</scope>
    <source>
        <strain evidence="4 5">CBS 129021</strain>
    </source>
</reference>
<keyword evidence="5" id="KW-1185">Reference proteome</keyword>
<protein>
    <recommendedName>
        <fullName evidence="3">NmrA-like domain-containing protein</fullName>
    </recommendedName>
</protein>
<proteinExistence type="predicted"/>
<name>A0A1Y2E9Z9_9PEZI</name>
<dbReference type="InParanoid" id="A0A1Y2E9Z9"/>
<dbReference type="Pfam" id="PF05368">
    <property type="entry name" value="NmrA"/>
    <property type="match status" value="1"/>
</dbReference>
<keyword evidence="2" id="KW-0560">Oxidoreductase</keyword>
<comment type="caution">
    <text evidence="4">The sequence shown here is derived from an EMBL/GenBank/DDBJ whole genome shotgun (WGS) entry which is preliminary data.</text>
</comment>
<feature type="domain" description="NmrA-like" evidence="3">
    <location>
        <begin position="2"/>
        <end position="296"/>
    </location>
</feature>
<dbReference type="AlphaFoldDB" id="A0A1Y2E9Z9"/>
<keyword evidence="1" id="KW-0521">NADP</keyword>
<evidence type="ECO:0000256" key="1">
    <source>
        <dbReference type="ARBA" id="ARBA00022857"/>
    </source>
</evidence>
<dbReference type="GeneID" id="63781406"/>
<dbReference type="Proteomes" id="UP000193689">
    <property type="component" value="Unassembled WGS sequence"/>
</dbReference>
<evidence type="ECO:0000256" key="2">
    <source>
        <dbReference type="ARBA" id="ARBA00023002"/>
    </source>
</evidence>
<dbReference type="PANTHER" id="PTHR47706">
    <property type="entry name" value="NMRA-LIKE FAMILY PROTEIN"/>
    <property type="match status" value="1"/>
</dbReference>
<evidence type="ECO:0000313" key="5">
    <source>
        <dbReference type="Proteomes" id="UP000193689"/>
    </source>
</evidence>
<evidence type="ECO:0000313" key="4">
    <source>
        <dbReference type="EMBL" id="ORY68403.1"/>
    </source>
</evidence>
<sequence length="302" mass="33748">MRVLIAGITGNLGIATAQAALARGHQVRGLARNPTKLDAVVFTPELESFVKMQNYYDITALDQAVAGVDAVINCFSGSPELMLDGQLLLLRAAERAGVKIFHASSWNSDWTRNKPGDHAIYDMIINFSTHARLSSPIKPIFAFTGALLDFAFITMRQEWLNFDKDPAAINFWGDGTHPIIYTTIHDAAAYTVAAIEEPDAADGGFYRVQSFRCSALELADGYEAVRGVTLQRRSLGSLQDIESQLALARATTSPKQFWEYLGLVYSKFNYDGTWDIHHTDGRKWKYVKPTTWEEWLRTHPEV</sequence>
<dbReference type="InterPro" id="IPR051609">
    <property type="entry name" value="NmrA/Isoflavone_reductase-like"/>
</dbReference>
<organism evidence="4 5">
    <name type="scientific">Pseudomassariella vexata</name>
    <dbReference type="NCBI Taxonomy" id="1141098"/>
    <lineage>
        <taxon>Eukaryota</taxon>
        <taxon>Fungi</taxon>
        <taxon>Dikarya</taxon>
        <taxon>Ascomycota</taxon>
        <taxon>Pezizomycotina</taxon>
        <taxon>Sordariomycetes</taxon>
        <taxon>Xylariomycetidae</taxon>
        <taxon>Amphisphaeriales</taxon>
        <taxon>Pseudomassariaceae</taxon>
        <taxon>Pseudomassariella</taxon>
    </lineage>
</organism>
<accession>A0A1Y2E9Z9</accession>
<dbReference type="Gene3D" id="3.40.50.720">
    <property type="entry name" value="NAD(P)-binding Rossmann-like Domain"/>
    <property type="match status" value="1"/>
</dbReference>